<protein>
    <submittedName>
        <fullName evidence="1">Uncharacterized protein</fullName>
    </submittedName>
</protein>
<sequence length="114" mass="13091">MIFSKSHYFHLPHLKINNAIEHFHLSSSKILPRLFPSGILLEDHGDSIHQCIFHSGASGRYNCLQQQHQQPYFTLQPSPTQKAGTISRRMQCPRKRQCHNKQKNSMSQEPAPCG</sequence>
<dbReference type="Proteomes" id="UP000827872">
    <property type="component" value="Linkage Group LG11"/>
</dbReference>
<proteinExistence type="predicted"/>
<evidence type="ECO:0000313" key="1">
    <source>
        <dbReference type="EMBL" id="KAH8010904.1"/>
    </source>
</evidence>
<gene>
    <name evidence="1" type="ORF">K3G42_015822</name>
</gene>
<evidence type="ECO:0000313" key="2">
    <source>
        <dbReference type="Proteomes" id="UP000827872"/>
    </source>
</evidence>
<accession>A0ACB8FVB1</accession>
<reference evidence="1" key="1">
    <citation type="submission" date="2021-08" db="EMBL/GenBank/DDBJ databases">
        <title>The first chromosome-level gecko genome reveals the dynamic sex chromosomes of Neotropical dwarf geckos (Sphaerodactylidae: Sphaerodactylus).</title>
        <authorList>
            <person name="Pinto B.J."/>
            <person name="Keating S.E."/>
            <person name="Gamble T."/>
        </authorList>
    </citation>
    <scope>NUCLEOTIDE SEQUENCE</scope>
    <source>
        <strain evidence="1">TG3544</strain>
    </source>
</reference>
<comment type="caution">
    <text evidence="1">The sequence shown here is derived from an EMBL/GenBank/DDBJ whole genome shotgun (WGS) entry which is preliminary data.</text>
</comment>
<keyword evidence="2" id="KW-1185">Reference proteome</keyword>
<organism evidence="1 2">
    <name type="scientific">Sphaerodactylus townsendi</name>
    <dbReference type="NCBI Taxonomy" id="933632"/>
    <lineage>
        <taxon>Eukaryota</taxon>
        <taxon>Metazoa</taxon>
        <taxon>Chordata</taxon>
        <taxon>Craniata</taxon>
        <taxon>Vertebrata</taxon>
        <taxon>Euteleostomi</taxon>
        <taxon>Lepidosauria</taxon>
        <taxon>Squamata</taxon>
        <taxon>Bifurcata</taxon>
        <taxon>Gekkota</taxon>
        <taxon>Sphaerodactylidae</taxon>
        <taxon>Sphaerodactylus</taxon>
    </lineage>
</organism>
<name>A0ACB8FVB1_9SAUR</name>
<dbReference type="EMBL" id="CM037624">
    <property type="protein sequence ID" value="KAH8010904.1"/>
    <property type="molecule type" value="Genomic_DNA"/>
</dbReference>